<dbReference type="EMBL" id="FQWQ01000002">
    <property type="protein sequence ID" value="SHH24904.1"/>
    <property type="molecule type" value="Genomic_DNA"/>
</dbReference>
<name>A0A1M5RF54_9BACT</name>
<keyword evidence="3" id="KW-1185">Reference proteome</keyword>
<organism evidence="2 3">
    <name type="scientific">Chryseolinea serpens</name>
    <dbReference type="NCBI Taxonomy" id="947013"/>
    <lineage>
        <taxon>Bacteria</taxon>
        <taxon>Pseudomonadati</taxon>
        <taxon>Bacteroidota</taxon>
        <taxon>Cytophagia</taxon>
        <taxon>Cytophagales</taxon>
        <taxon>Fulvivirgaceae</taxon>
        <taxon>Chryseolinea</taxon>
    </lineage>
</organism>
<reference evidence="2 3" key="1">
    <citation type="submission" date="2016-11" db="EMBL/GenBank/DDBJ databases">
        <authorList>
            <person name="Jaros S."/>
            <person name="Januszkiewicz K."/>
            <person name="Wedrychowicz H."/>
        </authorList>
    </citation>
    <scope>NUCLEOTIDE SEQUENCE [LARGE SCALE GENOMIC DNA]</scope>
    <source>
        <strain evidence="2 3">DSM 24574</strain>
    </source>
</reference>
<evidence type="ECO:0000313" key="2">
    <source>
        <dbReference type="EMBL" id="SHH24904.1"/>
    </source>
</evidence>
<protein>
    <submittedName>
        <fullName evidence="2">Uncharacterized protein</fullName>
    </submittedName>
</protein>
<sequence length="74" mass="8032">MRPPLLMLFTNNIPGGVLYLYLPFANTSLQQDVPPRQLVGEEHQQGRGNTNKGGVLMSPAAKNSQRVNVVDVGS</sequence>
<gene>
    <name evidence="2" type="ORF">SAMN04488109_3360</name>
</gene>
<accession>A0A1M5RF54</accession>
<evidence type="ECO:0000256" key="1">
    <source>
        <dbReference type="SAM" id="MobiDB-lite"/>
    </source>
</evidence>
<dbReference type="Proteomes" id="UP000184212">
    <property type="component" value="Unassembled WGS sequence"/>
</dbReference>
<feature type="region of interest" description="Disordered" evidence="1">
    <location>
        <begin position="41"/>
        <end position="74"/>
    </location>
</feature>
<dbReference type="AlphaFoldDB" id="A0A1M5RF54"/>
<proteinExistence type="predicted"/>
<evidence type="ECO:0000313" key="3">
    <source>
        <dbReference type="Proteomes" id="UP000184212"/>
    </source>
</evidence>